<dbReference type="AlphaFoldDB" id="A0A7K5Z897"/>
<accession>A0A7K5Z897</accession>
<dbReference type="GO" id="GO:0005615">
    <property type="term" value="C:extracellular space"/>
    <property type="evidence" value="ECO:0007669"/>
    <property type="project" value="TreeGrafter"/>
</dbReference>
<dbReference type="GO" id="GO:0015889">
    <property type="term" value="P:cobalamin transport"/>
    <property type="evidence" value="ECO:0007669"/>
    <property type="project" value="InterPro"/>
</dbReference>
<keyword evidence="3" id="KW-0813">Transport</keyword>
<feature type="disulfide bond" evidence="8">
    <location>
        <begin position="152"/>
        <end position="191"/>
    </location>
</feature>
<comment type="caution">
    <text evidence="10">The sequence shown here is derived from an EMBL/GenBank/DDBJ whole genome shotgun (WGS) entry which is preliminary data.</text>
</comment>
<comment type="subcellular location">
    <subcellularLocation>
        <location evidence="1">Secreted</location>
    </subcellularLocation>
</comment>
<gene>
    <name evidence="10" type="primary">Gif</name>
    <name evidence="10" type="ORF">PTEBUR_R15069</name>
</gene>
<proteinExistence type="inferred from homology"/>
<evidence type="ECO:0000256" key="4">
    <source>
        <dbReference type="ARBA" id="ARBA00022525"/>
    </source>
</evidence>
<dbReference type="EMBL" id="VYZE01004440">
    <property type="protein sequence ID" value="NWU73810.1"/>
    <property type="molecule type" value="Genomic_DNA"/>
</dbReference>
<keyword evidence="3" id="KW-0171">Cobalt transport</keyword>
<evidence type="ECO:0000256" key="2">
    <source>
        <dbReference type="ARBA" id="ARBA00006449"/>
    </source>
</evidence>
<sequence>MLGVALSIGVLLALAGGGATQGCVAPQSLVSRMVQQLEDSVEVTKEPNPSVLLALNLAGATDSYSHKWLLQEIRERAVERAQKEMTSGEVALYVLALLSSCLDPRHVHALGHSVDLVSILQEKTDKEVAKLEVEGTPETTLFGVSLDTLALCLEGAGGYQEASVLLAKQLLSPESHLSVDTRAVAALALACTYDHTDLRDVRDLLWETLATVTNIFLDEQERSGGIIGNIYSMGLALQVLGSTGKFYAPRMWDCAQAFSVVSRHDYRQPTAIAQVLPALLGMSYGDAAALDCAAGRSVSPHPPLSPSP</sequence>
<feature type="non-terminal residue" evidence="10">
    <location>
        <position position="1"/>
    </location>
</feature>
<dbReference type="GO" id="GO:0031419">
    <property type="term" value="F:cobalamin binding"/>
    <property type="evidence" value="ECO:0007669"/>
    <property type="project" value="InterPro"/>
</dbReference>
<protein>
    <submittedName>
        <fullName evidence="10">IF factor</fullName>
    </submittedName>
</protein>
<keyword evidence="8" id="KW-1015">Disulfide bond</keyword>
<keyword evidence="6 7" id="KW-0170">Cobalt</keyword>
<feature type="binding site" evidence="7">
    <location>
        <position position="229"/>
    </location>
    <ligand>
        <name>cyanocob(III)alamin</name>
        <dbReference type="ChEBI" id="CHEBI:17439"/>
    </ligand>
</feature>
<evidence type="ECO:0000256" key="8">
    <source>
        <dbReference type="PIRSR" id="PIRSR602157-2"/>
    </source>
</evidence>
<reference evidence="10 11" key="1">
    <citation type="submission" date="2019-09" db="EMBL/GenBank/DDBJ databases">
        <title>Bird 10,000 Genomes (B10K) Project - Family phase.</title>
        <authorList>
            <person name="Zhang G."/>
        </authorList>
    </citation>
    <scope>NUCLEOTIDE SEQUENCE [LARGE SCALE GENOMIC DNA]</scope>
    <source>
        <strain evidence="10">B10K-DU-027-49</strain>
        <tissue evidence="10">Muscle</tissue>
    </source>
</reference>
<dbReference type="GO" id="GO:0006824">
    <property type="term" value="P:cobalt ion transport"/>
    <property type="evidence" value="ECO:0007669"/>
    <property type="project" value="UniProtKB-KW"/>
</dbReference>
<evidence type="ECO:0000256" key="5">
    <source>
        <dbReference type="ARBA" id="ARBA00022729"/>
    </source>
</evidence>
<evidence type="ECO:0000256" key="3">
    <source>
        <dbReference type="ARBA" id="ARBA00022426"/>
    </source>
</evidence>
<keyword evidence="3" id="KW-0406">Ion transport</keyword>
<dbReference type="PANTHER" id="PTHR10559">
    <property type="entry name" value="TRANSCOBALAMIN-1/GASTRIC INTRINSIC FACTOR"/>
    <property type="match status" value="1"/>
</dbReference>
<feature type="chain" id="PRO_5029606398" evidence="9">
    <location>
        <begin position="21"/>
        <end position="308"/>
    </location>
</feature>
<dbReference type="PANTHER" id="PTHR10559:SF15">
    <property type="entry name" value="COBALAMIN BINDING INTRINSIC FACTOR"/>
    <property type="match status" value="1"/>
</dbReference>
<feature type="binding site" evidence="7">
    <location>
        <position position="274"/>
    </location>
    <ligand>
        <name>cyanocob(III)alamin</name>
        <dbReference type="ChEBI" id="CHEBI:17439"/>
    </ligand>
</feature>
<evidence type="ECO:0000313" key="11">
    <source>
        <dbReference type="Proteomes" id="UP000522270"/>
    </source>
</evidence>
<dbReference type="InterPro" id="IPR002157">
    <property type="entry name" value="Cbl-bd_prot"/>
</dbReference>
<evidence type="ECO:0000313" key="10">
    <source>
        <dbReference type="EMBL" id="NWU73810.1"/>
    </source>
</evidence>
<feature type="disulfide bond" evidence="8">
    <location>
        <begin position="23"/>
        <end position="254"/>
    </location>
</feature>
<keyword evidence="4" id="KW-0964">Secreted</keyword>
<dbReference type="OrthoDB" id="6343110at2759"/>
<dbReference type="InterPro" id="IPR051588">
    <property type="entry name" value="Cobalamin_Transport"/>
</dbReference>
<evidence type="ECO:0000256" key="1">
    <source>
        <dbReference type="ARBA" id="ARBA00004613"/>
    </source>
</evidence>
<evidence type="ECO:0000256" key="9">
    <source>
        <dbReference type="SAM" id="SignalP"/>
    </source>
</evidence>
<evidence type="ECO:0000256" key="7">
    <source>
        <dbReference type="PIRSR" id="PIRSR602157-1"/>
    </source>
</evidence>
<feature type="signal peptide" evidence="9">
    <location>
        <begin position="1"/>
        <end position="20"/>
    </location>
</feature>
<evidence type="ECO:0000256" key="6">
    <source>
        <dbReference type="ARBA" id="ARBA00023285"/>
    </source>
</evidence>
<organism evidence="10 11">
    <name type="scientific">Pterocles burchelli</name>
    <dbReference type="NCBI Taxonomy" id="2585816"/>
    <lineage>
        <taxon>Eukaryota</taxon>
        <taxon>Metazoa</taxon>
        <taxon>Chordata</taxon>
        <taxon>Craniata</taxon>
        <taxon>Vertebrata</taxon>
        <taxon>Euteleostomi</taxon>
        <taxon>Archelosauria</taxon>
        <taxon>Archosauria</taxon>
        <taxon>Dinosauria</taxon>
        <taxon>Saurischia</taxon>
        <taxon>Theropoda</taxon>
        <taxon>Coelurosauria</taxon>
        <taxon>Aves</taxon>
        <taxon>Neognathae</taxon>
        <taxon>Neoaves</taxon>
        <taxon>Columbimorphae</taxon>
        <taxon>Pterocliformes</taxon>
        <taxon>Pteroclidae</taxon>
        <taxon>Pterocles</taxon>
    </lineage>
</organism>
<keyword evidence="5 9" id="KW-0732">Signal</keyword>
<feature type="non-terminal residue" evidence="10">
    <location>
        <position position="308"/>
    </location>
</feature>
<feature type="binding site" evidence="7">
    <location>
        <position position="180"/>
    </location>
    <ligand>
        <name>cyanocob(III)alamin</name>
        <dbReference type="ChEBI" id="CHEBI:17439"/>
    </ligand>
</feature>
<keyword evidence="11" id="KW-1185">Reference proteome</keyword>
<comment type="similarity">
    <text evidence="2">Belongs to the eukaryotic cobalamin transport proteins family.</text>
</comment>
<dbReference type="Gene3D" id="1.50.10.20">
    <property type="match status" value="1"/>
</dbReference>
<dbReference type="Proteomes" id="UP000522270">
    <property type="component" value="Unassembled WGS sequence"/>
</dbReference>
<dbReference type="Pfam" id="PF01122">
    <property type="entry name" value="Cobalamin_bind"/>
    <property type="match status" value="1"/>
</dbReference>
<name>A0A7K5Z897_9AVES</name>